<sequence length="235" mass="25416">MPTATYLRTICTVPVSLGADVSDMALWERVFLGWQFRPVRDAEGHLSGAVERAIQLVTRADQSDVRSGAVVYALWPQSSGTLPALVNMSGDARFVTVRIFAAALTDVQAMTERVLARMAQEAAFEVGEGLRVALAISIDGVRTDLTSGRVSAGRGSVLTGFYAANKYVLNITVSVLVCTLLVVLLVTPSGTYTPLGKMYGLAERVLSAVLLNFLLLASQFLFFARHHPVIAWERP</sequence>
<feature type="transmembrane region" description="Helical" evidence="1">
    <location>
        <begin position="167"/>
        <end position="186"/>
    </location>
</feature>
<dbReference type="RefSeq" id="WP_189089599.1">
    <property type="nucleotide sequence ID" value="NZ_BMQL01000008.1"/>
</dbReference>
<evidence type="ECO:0000313" key="3">
    <source>
        <dbReference type="Proteomes" id="UP000603865"/>
    </source>
</evidence>
<protein>
    <submittedName>
        <fullName evidence="2">Uncharacterized protein</fullName>
    </submittedName>
</protein>
<feature type="transmembrane region" description="Helical" evidence="1">
    <location>
        <begin position="206"/>
        <end position="224"/>
    </location>
</feature>
<dbReference type="Proteomes" id="UP000603865">
    <property type="component" value="Unassembled WGS sequence"/>
</dbReference>
<comment type="caution">
    <text evidence="2">The sequence shown here is derived from an EMBL/GenBank/DDBJ whole genome shotgun (WGS) entry which is preliminary data.</text>
</comment>
<proteinExistence type="predicted"/>
<reference evidence="2" key="2">
    <citation type="submission" date="2020-09" db="EMBL/GenBank/DDBJ databases">
        <authorList>
            <person name="Sun Q."/>
            <person name="Ohkuma M."/>
        </authorList>
    </citation>
    <scope>NUCLEOTIDE SEQUENCE</scope>
    <source>
        <strain evidence="2">JCM 31311</strain>
    </source>
</reference>
<organism evidence="2 3">
    <name type="scientific">Deinococcus ruber</name>
    <dbReference type="NCBI Taxonomy" id="1848197"/>
    <lineage>
        <taxon>Bacteria</taxon>
        <taxon>Thermotogati</taxon>
        <taxon>Deinococcota</taxon>
        <taxon>Deinococci</taxon>
        <taxon>Deinococcales</taxon>
        <taxon>Deinococcaceae</taxon>
        <taxon>Deinococcus</taxon>
    </lineage>
</organism>
<keyword evidence="1" id="KW-0472">Membrane</keyword>
<dbReference type="AlphaFoldDB" id="A0A918C499"/>
<keyword evidence="3" id="KW-1185">Reference proteome</keyword>
<name>A0A918C499_9DEIO</name>
<accession>A0A918C499</accession>
<evidence type="ECO:0000313" key="2">
    <source>
        <dbReference type="EMBL" id="GGR05880.1"/>
    </source>
</evidence>
<keyword evidence="1" id="KW-0812">Transmembrane</keyword>
<reference evidence="2" key="1">
    <citation type="journal article" date="2014" name="Int. J. Syst. Evol. Microbiol.">
        <title>Complete genome sequence of Corynebacterium casei LMG S-19264T (=DSM 44701T), isolated from a smear-ripened cheese.</title>
        <authorList>
            <consortium name="US DOE Joint Genome Institute (JGI-PGF)"/>
            <person name="Walter F."/>
            <person name="Albersmeier A."/>
            <person name="Kalinowski J."/>
            <person name="Ruckert C."/>
        </authorList>
    </citation>
    <scope>NUCLEOTIDE SEQUENCE</scope>
    <source>
        <strain evidence="2">JCM 31311</strain>
    </source>
</reference>
<gene>
    <name evidence="2" type="ORF">GCM10008957_18290</name>
</gene>
<evidence type="ECO:0000256" key="1">
    <source>
        <dbReference type="SAM" id="Phobius"/>
    </source>
</evidence>
<keyword evidence="1" id="KW-1133">Transmembrane helix</keyword>
<dbReference type="EMBL" id="BMQL01000008">
    <property type="protein sequence ID" value="GGR05880.1"/>
    <property type="molecule type" value="Genomic_DNA"/>
</dbReference>